<name>A0A921F9W1_9LACO</name>
<dbReference type="PIRSF" id="PIRSF031501">
    <property type="entry name" value="QueT"/>
    <property type="match status" value="1"/>
</dbReference>
<dbReference type="Gene3D" id="1.10.1760.20">
    <property type="match status" value="1"/>
</dbReference>
<keyword evidence="1" id="KW-0812">Transmembrane</keyword>
<dbReference type="Proteomes" id="UP000707535">
    <property type="component" value="Unassembled WGS sequence"/>
</dbReference>
<reference evidence="2" key="1">
    <citation type="journal article" date="2021" name="PeerJ">
        <title>Extensive microbial diversity within the chicken gut microbiome revealed by metagenomics and culture.</title>
        <authorList>
            <person name="Gilroy R."/>
            <person name="Ravi A."/>
            <person name="Getino M."/>
            <person name="Pursley I."/>
            <person name="Horton D.L."/>
            <person name="Alikhan N.F."/>
            <person name="Baker D."/>
            <person name="Gharbi K."/>
            <person name="Hall N."/>
            <person name="Watson M."/>
            <person name="Adriaenssens E.M."/>
            <person name="Foster-Nyarko E."/>
            <person name="Jarju S."/>
            <person name="Secka A."/>
            <person name="Antonio M."/>
            <person name="Oren A."/>
            <person name="Chaudhuri R.R."/>
            <person name="La Ragione R."/>
            <person name="Hildebrand F."/>
            <person name="Pallen M.J."/>
        </authorList>
    </citation>
    <scope>NUCLEOTIDE SEQUENCE</scope>
    <source>
        <strain evidence="2">CHK174-6876</strain>
    </source>
</reference>
<keyword evidence="1" id="KW-1133">Transmembrane helix</keyword>
<dbReference type="AlphaFoldDB" id="A0A921F9W1"/>
<feature type="transmembrane region" description="Helical" evidence="1">
    <location>
        <begin position="54"/>
        <end position="71"/>
    </location>
</feature>
<evidence type="ECO:0000313" key="3">
    <source>
        <dbReference type="Proteomes" id="UP000707535"/>
    </source>
</evidence>
<organism evidence="2 3">
    <name type="scientific">Ligilactobacillus acidipiscis</name>
    <dbReference type="NCBI Taxonomy" id="89059"/>
    <lineage>
        <taxon>Bacteria</taxon>
        <taxon>Bacillati</taxon>
        <taxon>Bacillota</taxon>
        <taxon>Bacilli</taxon>
        <taxon>Lactobacillales</taxon>
        <taxon>Lactobacillaceae</taxon>
        <taxon>Ligilactobacillus</taxon>
    </lineage>
</organism>
<dbReference type="Pfam" id="PF06177">
    <property type="entry name" value="QueT"/>
    <property type="match status" value="1"/>
</dbReference>
<proteinExistence type="predicted"/>
<feature type="transmembrane region" description="Helical" evidence="1">
    <location>
        <begin position="77"/>
        <end position="94"/>
    </location>
</feature>
<reference evidence="2" key="2">
    <citation type="submission" date="2021-09" db="EMBL/GenBank/DDBJ databases">
        <authorList>
            <person name="Gilroy R."/>
        </authorList>
    </citation>
    <scope>NUCLEOTIDE SEQUENCE</scope>
    <source>
        <strain evidence="2">CHK174-6876</strain>
    </source>
</reference>
<feature type="transmembrane region" description="Helical" evidence="1">
    <location>
        <begin position="131"/>
        <end position="155"/>
    </location>
</feature>
<feature type="transmembrane region" description="Helical" evidence="1">
    <location>
        <begin position="15"/>
        <end position="33"/>
    </location>
</feature>
<feature type="transmembrane region" description="Helical" evidence="1">
    <location>
        <begin position="106"/>
        <end position="125"/>
    </location>
</feature>
<dbReference type="EMBL" id="DYXG01000065">
    <property type="protein sequence ID" value="HJE97322.1"/>
    <property type="molecule type" value="Genomic_DNA"/>
</dbReference>
<evidence type="ECO:0000256" key="1">
    <source>
        <dbReference type="SAM" id="Phobius"/>
    </source>
</evidence>
<dbReference type="InterPro" id="IPR010387">
    <property type="entry name" value="QueT"/>
</dbReference>
<protein>
    <submittedName>
        <fullName evidence="2">QueT transporter family protein</fullName>
    </submittedName>
</protein>
<sequence length="163" mass="18238">MTRVNNKVAEITKTALIAALYVVLTVAFIPLSYGPIQFRLSEMLNTMVVFNKRYIWGVTLGCLIANLWSSMGPVDMIFGTLQTLVMTWLSWYVGKFFKSLPAKLGATIIICTLMSWAVALELHLVSQAPFWMTYLTVGIGEFVVVLIGAIVVWLINEKVDLSR</sequence>
<evidence type="ECO:0000313" key="2">
    <source>
        <dbReference type="EMBL" id="HJE97322.1"/>
    </source>
</evidence>
<keyword evidence="1" id="KW-0472">Membrane</keyword>
<dbReference type="PANTHER" id="PTHR40044:SF1">
    <property type="entry name" value="INTEGRAL MEMBRANE PROTEIN"/>
    <property type="match status" value="1"/>
</dbReference>
<comment type="caution">
    <text evidence="2">The sequence shown here is derived from an EMBL/GenBank/DDBJ whole genome shotgun (WGS) entry which is preliminary data.</text>
</comment>
<gene>
    <name evidence="2" type="ORF">K8V00_06845</name>
</gene>
<dbReference type="PANTHER" id="PTHR40044">
    <property type="entry name" value="INTEGRAL MEMBRANE PROTEIN-RELATED"/>
    <property type="match status" value="1"/>
</dbReference>
<accession>A0A921F9W1</accession>